<organism evidence="2 3">
    <name type="scientific">Fopius arisanus</name>
    <dbReference type="NCBI Taxonomy" id="64838"/>
    <lineage>
        <taxon>Eukaryota</taxon>
        <taxon>Metazoa</taxon>
        <taxon>Ecdysozoa</taxon>
        <taxon>Arthropoda</taxon>
        <taxon>Hexapoda</taxon>
        <taxon>Insecta</taxon>
        <taxon>Pterygota</taxon>
        <taxon>Neoptera</taxon>
        <taxon>Endopterygota</taxon>
        <taxon>Hymenoptera</taxon>
        <taxon>Apocrita</taxon>
        <taxon>Ichneumonoidea</taxon>
        <taxon>Braconidae</taxon>
        <taxon>Opiinae</taxon>
        <taxon>Fopius</taxon>
    </lineage>
</organism>
<accession>A0A9R1TZ21</accession>
<name>A0A9R1TZ21_9HYME</name>
<dbReference type="Proteomes" id="UP000694866">
    <property type="component" value="Unplaced"/>
</dbReference>
<sequence length="418" mass="48616">MIYNIALIFFVITIMDFNQLIQCGSIPTSCNNSDHDTNTEDENLYRSRFTTTFESFFPLIDNEYWIKARREPAFQENISLSMYRYYMAQHLYARLVQIKSAKGLASSDEKKYANHVQSLAPSVPYGAFTYLSSIGDIEVLEIIDEYEMDFRRFFEYSFIAWPNQAGHFGPIDWDNHFLYMSFPAPVMLVLAIQADLEDGKSFWTLISKYIPDSHYSMLQPTANLLGWKPPALVTTSQRQKLQLSGITGDGFDVINSQFQFNPKLMAMVHSYFKACPQAIVNIKERYKSKKQNFGAMEQLAWLEPEVDTYSLPSKTFAFSEKHVLAVLHPLQTGTEYLNKLSLIMGFRVNKYIYPDDWAIFQWSPNRTIPQDWILTRNRIFEFGDIGEISGTTIPFSYERDGIRTEFLERCYEGQPMYQ</sequence>
<dbReference type="RefSeq" id="XP_011303101.1">
    <property type="nucleotide sequence ID" value="XM_011304799.1"/>
</dbReference>
<keyword evidence="2" id="KW-1185">Reference proteome</keyword>
<reference evidence="3" key="1">
    <citation type="submission" date="2025-08" db="UniProtKB">
        <authorList>
            <consortium name="RefSeq"/>
        </authorList>
    </citation>
    <scope>IDENTIFICATION</scope>
    <source>
        <strain evidence="3">USDA-PBARC FA_bdor</strain>
        <tissue evidence="3">Whole organism</tissue>
    </source>
</reference>
<dbReference type="OrthoDB" id="7682083at2759"/>
<dbReference type="AlphaFoldDB" id="A0A9R1TZ21"/>
<evidence type="ECO:0000256" key="1">
    <source>
        <dbReference type="SAM" id="SignalP"/>
    </source>
</evidence>
<dbReference type="GeneID" id="105266549"/>
<gene>
    <name evidence="3" type="primary">LOC105266549</name>
</gene>
<evidence type="ECO:0000313" key="2">
    <source>
        <dbReference type="Proteomes" id="UP000694866"/>
    </source>
</evidence>
<keyword evidence="1" id="KW-0732">Signal</keyword>
<feature type="signal peptide" evidence="1">
    <location>
        <begin position="1"/>
        <end position="23"/>
    </location>
</feature>
<feature type="chain" id="PRO_5040398131" evidence="1">
    <location>
        <begin position="24"/>
        <end position="418"/>
    </location>
</feature>
<dbReference type="KEGG" id="fas:105266549"/>
<protein>
    <submittedName>
        <fullName evidence="3">Uncharacterized protein isoform X1</fullName>
    </submittedName>
</protein>
<evidence type="ECO:0000313" key="3">
    <source>
        <dbReference type="RefSeq" id="XP_011303101.1"/>
    </source>
</evidence>
<proteinExistence type="predicted"/>